<evidence type="ECO:0000313" key="8">
    <source>
        <dbReference type="Proteomes" id="UP001501742"/>
    </source>
</evidence>
<feature type="transmembrane region" description="Helical" evidence="6">
    <location>
        <begin position="394"/>
        <end position="415"/>
    </location>
</feature>
<keyword evidence="8" id="KW-1185">Reference proteome</keyword>
<gene>
    <name evidence="7" type="ORF">GCM10009627_15360</name>
</gene>
<reference evidence="8" key="1">
    <citation type="journal article" date="2019" name="Int. J. Syst. Evol. Microbiol.">
        <title>The Global Catalogue of Microorganisms (GCM) 10K type strain sequencing project: providing services to taxonomists for standard genome sequencing and annotation.</title>
        <authorList>
            <consortium name="The Broad Institute Genomics Platform"/>
            <consortium name="The Broad Institute Genome Sequencing Center for Infectious Disease"/>
            <person name="Wu L."/>
            <person name="Ma J."/>
        </authorList>
    </citation>
    <scope>NUCLEOTIDE SEQUENCE [LARGE SCALE GENOMIC DNA]</scope>
    <source>
        <strain evidence="8">JCM 12140</strain>
    </source>
</reference>
<organism evidence="7 8">
    <name type="scientific">Curtobacterium herbarum</name>
    <dbReference type="NCBI Taxonomy" id="150122"/>
    <lineage>
        <taxon>Bacteria</taxon>
        <taxon>Bacillati</taxon>
        <taxon>Actinomycetota</taxon>
        <taxon>Actinomycetes</taxon>
        <taxon>Micrococcales</taxon>
        <taxon>Microbacteriaceae</taxon>
        <taxon>Curtobacterium</taxon>
    </lineage>
</organism>
<feature type="transmembrane region" description="Helical" evidence="6">
    <location>
        <begin position="191"/>
        <end position="208"/>
    </location>
</feature>
<comment type="caution">
    <text evidence="7">The sequence shown here is derived from an EMBL/GenBank/DDBJ whole genome shotgun (WGS) entry which is preliminary data.</text>
</comment>
<dbReference type="InterPro" id="IPR001182">
    <property type="entry name" value="FtsW/RodA"/>
</dbReference>
<evidence type="ECO:0000256" key="3">
    <source>
        <dbReference type="ARBA" id="ARBA00022960"/>
    </source>
</evidence>
<dbReference type="PANTHER" id="PTHR30474:SF3">
    <property type="entry name" value="PEPTIDOGLYCAN GLYCOSYLTRANSFERASE RODA"/>
    <property type="match status" value="1"/>
</dbReference>
<feature type="transmembrane region" description="Helical" evidence="6">
    <location>
        <begin position="28"/>
        <end position="47"/>
    </location>
</feature>
<feature type="transmembrane region" description="Helical" evidence="6">
    <location>
        <begin position="229"/>
        <end position="246"/>
    </location>
</feature>
<dbReference type="PANTHER" id="PTHR30474">
    <property type="entry name" value="CELL CYCLE PROTEIN"/>
    <property type="match status" value="1"/>
</dbReference>
<feature type="transmembrane region" description="Helical" evidence="6">
    <location>
        <begin position="361"/>
        <end position="382"/>
    </location>
</feature>
<feature type="transmembrane region" description="Helical" evidence="6">
    <location>
        <begin position="427"/>
        <end position="448"/>
    </location>
</feature>
<evidence type="ECO:0000313" key="7">
    <source>
        <dbReference type="EMBL" id="GAA1493190.1"/>
    </source>
</evidence>
<feature type="transmembrane region" description="Helical" evidence="6">
    <location>
        <begin position="252"/>
        <end position="267"/>
    </location>
</feature>
<proteinExistence type="predicted"/>
<keyword evidence="3" id="KW-0133">Cell shape</keyword>
<evidence type="ECO:0000256" key="4">
    <source>
        <dbReference type="ARBA" id="ARBA00022989"/>
    </source>
</evidence>
<feature type="transmembrane region" description="Helical" evidence="6">
    <location>
        <begin position="86"/>
        <end position="105"/>
    </location>
</feature>
<keyword evidence="5 6" id="KW-0472">Membrane</keyword>
<accession>A0ABP4K314</accession>
<dbReference type="RefSeq" id="WP_204610567.1">
    <property type="nucleotide sequence ID" value="NZ_BAAAJX010000005.1"/>
</dbReference>
<feature type="transmembrane region" description="Helical" evidence="6">
    <location>
        <begin position="117"/>
        <end position="139"/>
    </location>
</feature>
<dbReference type="EMBL" id="BAAAJX010000005">
    <property type="protein sequence ID" value="GAA1493190.1"/>
    <property type="molecule type" value="Genomic_DNA"/>
</dbReference>
<name>A0ABP4K314_9MICO</name>
<feature type="transmembrane region" description="Helical" evidence="6">
    <location>
        <begin position="59"/>
        <end position="79"/>
    </location>
</feature>
<feature type="transmembrane region" description="Helical" evidence="6">
    <location>
        <begin position="151"/>
        <end position="179"/>
    </location>
</feature>
<protein>
    <submittedName>
        <fullName evidence="7">FtsW/RodA/SpoVE family cell cycle protein</fullName>
    </submittedName>
</protein>
<evidence type="ECO:0000256" key="2">
    <source>
        <dbReference type="ARBA" id="ARBA00022692"/>
    </source>
</evidence>
<dbReference type="Pfam" id="PF01098">
    <property type="entry name" value="FTSW_RODA_SPOVE"/>
    <property type="match status" value="1"/>
</dbReference>
<dbReference type="Proteomes" id="UP001501742">
    <property type="component" value="Unassembled WGS sequence"/>
</dbReference>
<sequence length="479" mass="51785">MSATTAPSLTQAITIKLREPARARNLELVLLVIACGICGGAMVLVQLGTKGRVFDTSVLWTAASILGLALVIHVILRIVAKNADPFILPVALVLNGIGIAEIYRIDIHNGVSGWAAIGVKQIAWTLLAMVFAIITILLVRNHRFLQRYRYIFMLLTIVLLLLPMLPGIGTNIGGARVWIRIGPFSFQPGELAKITMALFFAGYLVTARDSLSIVGRKFLGMTFPRARDLGPILIIWGVAMSVLVFQRDLGTALLYFGLFLVMIYVATARLSWVVIGLVLFIGGALVAASVLVYVQGRFEQWLDPFDQQIFLRQTQGSYQLVQGLFGFANGGITGTGLGQGRPYITPVANADYIIASLGEELGLIGVFAILGLFVILVSRGIRVGFMAQDDFGKLLGIGFGFTIALQVFVVIGGITRIIPVTGLTTPFMAAGGSSLVANWIIAAMLLRLTDSIPAEQRIQQGALTERGNTGRGRSRKERR</sequence>
<comment type="subcellular location">
    <subcellularLocation>
        <location evidence="1">Membrane</location>
        <topology evidence="1">Multi-pass membrane protein</topology>
    </subcellularLocation>
</comment>
<feature type="transmembrane region" description="Helical" evidence="6">
    <location>
        <begin position="274"/>
        <end position="294"/>
    </location>
</feature>
<evidence type="ECO:0000256" key="5">
    <source>
        <dbReference type="ARBA" id="ARBA00023136"/>
    </source>
</evidence>
<evidence type="ECO:0000256" key="1">
    <source>
        <dbReference type="ARBA" id="ARBA00004141"/>
    </source>
</evidence>
<keyword evidence="2 6" id="KW-0812">Transmembrane</keyword>
<evidence type="ECO:0000256" key="6">
    <source>
        <dbReference type="SAM" id="Phobius"/>
    </source>
</evidence>
<keyword evidence="4 6" id="KW-1133">Transmembrane helix</keyword>